<dbReference type="PANTHER" id="PTHR43640">
    <property type="entry name" value="OS07G0260300 PROTEIN"/>
    <property type="match status" value="1"/>
</dbReference>
<dbReference type="InterPro" id="IPR000866">
    <property type="entry name" value="AhpC/TSA"/>
</dbReference>
<dbReference type="EMBL" id="FWYF01000003">
    <property type="protein sequence ID" value="SMD36531.1"/>
    <property type="molecule type" value="Genomic_DNA"/>
</dbReference>
<protein>
    <submittedName>
        <fullName evidence="2">AhpC/TSA family protein</fullName>
    </submittedName>
</protein>
<dbReference type="PANTHER" id="PTHR43640:SF1">
    <property type="entry name" value="THIOREDOXIN-DEPENDENT PEROXIREDOXIN"/>
    <property type="match status" value="1"/>
</dbReference>
<name>A0A1W2GIX9_REIFA</name>
<accession>A0A1W2GIX9</accession>
<dbReference type="GO" id="GO:0016209">
    <property type="term" value="F:antioxidant activity"/>
    <property type="evidence" value="ECO:0007669"/>
    <property type="project" value="InterPro"/>
</dbReference>
<dbReference type="InterPro" id="IPR036249">
    <property type="entry name" value="Thioredoxin-like_sf"/>
</dbReference>
<feature type="domain" description="Thioredoxin" evidence="1">
    <location>
        <begin position="9"/>
        <end position="165"/>
    </location>
</feature>
<proteinExistence type="predicted"/>
<organism evidence="2 3">
    <name type="scientific">Reichenbachiella faecimaris</name>
    <dbReference type="NCBI Taxonomy" id="692418"/>
    <lineage>
        <taxon>Bacteria</taxon>
        <taxon>Pseudomonadati</taxon>
        <taxon>Bacteroidota</taxon>
        <taxon>Cytophagia</taxon>
        <taxon>Cytophagales</taxon>
        <taxon>Reichenbachiellaceae</taxon>
        <taxon>Reichenbachiella</taxon>
    </lineage>
</organism>
<dbReference type="GO" id="GO:0016491">
    <property type="term" value="F:oxidoreductase activity"/>
    <property type="evidence" value="ECO:0007669"/>
    <property type="project" value="InterPro"/>
</dbReference>
<keyword evidence="3" id="KW-1185">Reference proteome</keyword>
<dbReference type="Pfam" id="PF00578">
    <property type="entry name" value="AhpC-TSA"/>
    <property type="match status" value="1"/>
</dbReference>
<dbReference type="Gene3D" id="3.40.30.10">
    <property type="entry name" value="Glutaredoxin"/>
    <property type="match status" value="1"/>
</dbReference>
<dbReference type="InterPro" id="IPR047262">
    <property type="entry name" value="PRX-like1"/>
</dbReference>
<dbReference type="InterPro" id="IPR013766">
    <property type="entry name" value="Thioredoxin_domain"/>
</dbReference>
<evidence type="ECO:0000313" key="3">
    <source>
        <dbReference type="Proteomes" id="UP000192472"/>
    </source>
</evidence>
<sequence>MAKTESTMMPLGTVAPAFSLPDTISGKNKSFADIKADKGTVVMFICNHCPYVIHVQEKVVELAKEYQNQGVGFVAISSNDVKNYPDDSPELMNAHAEKYGFSFPYLYDESQDIAQAYQAACTPDFFVFNSKDECVYRGRMDGATPGNNVPVTGDDLSMVLSSLVAGLPIDSEQHPSVGCGIKWKN</sequence>
<evidence type="ECO:0000313" key="2">
    <source>
        <dbReference type="EMBL" id="SMD36531.1"/>
    </source>
</evidence>
<dbReference type="RefSeq" id="WP_084373589.1">
    <property type="nucleotide sequence ID" value="NZ_FWYF01000003.1"/>
</dbReference>
<dbReference type="OrthoDB" id="9809746at2"/>
<gene>
    <name evidence="2" type="ORF">SAMN04488029_2940</name>
</gene>
<reference evidence="2 3" key="1">
    <citation type="submission" date="2017-04" db="EMBL/GenBank/DDBJ databases">
        <authorList>
            <person name="Afonso C.L."/>
            <person name="Miller P.J."/>
            <person name="Scott M.A."/>
            <person name="Spackman E."/>
            <person name="Goraichik I."/>
            <person name="Dimitrov K.M."/>
            <person name="Suarez D.L."/>
            <person name="Swayne D.E."/>
        </authorList>
    </citation>
    <scope>NUCLEOTIDE SEQUENCE [LARGE SCALE GENOMIC DNA]</scope>
    <source>
        <strain evidence="2 3">DSM 26133</strain>
    </source>
</reference>
<dbReference type="CDD" id="cd02969">
    <property type="entry name" value="PRX_like1"/>
    <property type="match status" value="1"/>
</dbReference>
<dbReference type="AlphaFoldDB" id="A0A1W2GIX9"/>
<dbReference type="PROSITE" id="PS51352">
    <property type="entry name" value="THIOREDOXIN_2"/>
    <property type="match status" value="1"/>
</dbReference>
<dbReference type="STRING" id="692418.SAMN04488029_2940"/>
<dbReference type="SUPFAM" id="SSF52833">
    <property type="entry name" value="Thioredoxin-like"/>
    <property type="match status" value="1"/>
</dbReference>
<dbReference type="Proteomes" id="UP000192472">
    <property type="component" value="Unassembled WGS sequence"/>
</dbReference>
<evidence type="ECO:0000259" key="1">
    <source>
        <dbReference type="PROSITE" id="PS51352"/>
    </source>
</evidence>